<evidence type="ECO:0008006" key="3">
    <source>
        <dbReference type="Google" id="ProtNLM"/>
    </source>
</evidence>
<evidence type="ECO:0000313" key="1">
    <source>
        <dbReference type="EMBL" id="SIT27470.1"/>
    </source>
</evidence>
<dbReference type="OrthoDB" id="640433at2"/>
<dbReference type="Proteomes" id="UP000186917">
    <property type="component" value="Unassembled WGS sequence"/>
</dbReference>
<sequence length="267" mass="30487">MANEYDKILRETFKNPKHNLLKSLLAIETDKILPLPTKVQQTIIEREADTVVEVVPVTGTSFILHVEWQSTNDHQMAFRMAKYDLLLAECYGKKVMGIVIYVGEKTMTMVNSYESFGLQYTCPIIDIRNISSKVFLSSDDPGEVLLAILTGNGDKLELIREILTKLQILTKGDDTVFREKVKHLEIIAQLRGIDLQEQIVKAEVYMPVTLDIRNDIRYLQGREEGVEEGKVKSKVEIGLEMIKIGMNEETIKRLTGFTLDQLKKINR</sequence>
<reference evidence="2" key="1">
    <citation type="submission" date="2017-01" db="EMBL/GenBank/DDBJ databases">
        <authorList>
            <person name="Varghese N."/>
            <person name="Submissions S."/>
        </authorList>
    </citation>
    <scope>NUCLEOTIDE SEQUENCE [LARGE SCALE GENOMIC DNA]</scope>
    <source>
        <strain evidence="2">DSM 21054</strain>
    </source>
</reference>
<proteinExistence type="predicted"/>
<protein>
    <recommendedName>
        <fullName evidence="3">Transposase (putative) YhgA-like domain-containing protein</fullName>
    </recommendedName>
</protein>
<organism evidence="1 2">
    <name type="scientific">Filimonas lacunae</name>
    <dbReference type="NCBI Taxonomy" id="477680"/>
    <lineage>
        <taxon>Bacteria</taxon>
        <taxon>Pseudomonadati</taxon>
        <taxon>Bacteroidota</taxon>
        <taxon>Chitinophagia</taxon>
        <taxon>Chitinophagales</taxon>
        <taxon>Chitinophagaceae</taxon>
        <taxon>Filimonas</taxon>
    </lineage>
</organism>
<name>A0A173MG32_9BACT</name>
<dbReference type="EMBL" id="FTOR01000007">
    <property type="protein sequence ID" value="SIT27470.1"/>
    <property type="molecule type" value="Genomic_DNA"/>
</dbReference>
<accession>A0A173MG32</accession>
<keyword evidence="2" id="KW-1185">Reference proteome</keyword>
<dbReference type="STRING" id="477680.SAMN05421788_107244"/>
<gene>
    <name evidence="1" type="ORF">SAMN05421788_107244</name>
</gene>
<dbReference type="RefSeq" id="WP_076380846.1">
    <property type="nucleotide sequence ID" value="NZ_AP017422.1"/>
</dbReference>
<dbReference type="KEGG" id="fln:FLA_2601"/>
<dbReference type="AlphaFoldDB" id="A0A173MG32"/>
<evidence type="ECO:0000313" key="2">
    <source>
        <dbReference type="Proteomes" id="UP000186917"/>
    </source>
</evidence>